<evidence type="ECO:0000256" key="1">
    <source>
        <dbReference type="SAM" id="MobiDB-lite"/>
    </source>
</evidence>
<dbReference type="AlphaFoldDB" id="A0AA39ZTB3"/>
<evidence type="ECO:0000313" key="2">
    <source>
        <dbReference type="EMBL" id="KAK0703134.1"/>
    </source>
</evidence>
<dbReference type="RefSeq" id="XP_060289993.1">
    <property type="nucleotide sequence ID" value="XM_060446860.1"/>
</dbReference>
<sequence length="274" mass="31712">MADKRTITQPDQLTLYPTPSVGLPVSRIDNIIAEIRNRISSRVKVQKDWWCIDLSRGEFEAFEARFKAEADYRWPKYDYFPQPGKFVLRMAGPVHNLVVAGFQNLVKRQLFIMERSNDRVTADFARGTRARRSPKIEDEYILGSRGRVQVVIGIDLEYRKEKGKEARVTVWRPRFTFEEDGGEVALEAAKTETGIFRAADGSVVDGERILRIGLKDFGYWPNCLRIDDIPGEITISFSQLHKMVQQAEQRMDRTRGQMQREKCLKRRMAQSPPQ</sequence>
<name>A0AA39ZTB3_9PEZI</name>
<dbReference type="GeneID" id="85330130"/>
<organism evidence="2 3">
    <name type="scientific">Lasiosphaeria miniovina</name>
    <dbReference type="NCBI Taxonomy" id="1954250"/>
    <lineage>
        <taxon>Eukaryota</taxon>
        <taxon>Fungi</taxon>
        <taxon>Dikarya</taxon>
        <taxon>Ascomycota</taxon>
        <taxon>Pezizomycotina</taxon>
        <taxon>Sordariomycetes</taxon>
        <taxon>Sordariomycetidae</taxon>
        <taxon>Sordariales</taxon>
        <taxon>Lasiosphaeriaceae</taxon>
        <taxon>Lasiosphaeria</taxon>
    </lineage>
</organism>
<keyword evidence="3" id="KW-1185">Reference proteome</keyword>
<reference evidence="2" key="1">
    <citation type="submission" date="2023-06" db="EMBL/GenBank/DDBJ databases">
        <title>Genome-scale phylogeny and comparative genomics of the fungal order Sordariales.</title>
        <authorList>
            <consortium name="Lawrence Berkeley National Laboratory"/>
            <person name="Hensen N."/>
            <person name="Bonometti L."/>
            <person name="Westerberg I."/>
            <person name="Brannstrom I.O."/>
            <person name="Guillou S."/>
            <person name="Cros-Aarteil S."/>
            <person name="Calhoun S."/>
            <person name="Haridas S."/>
            <person name="Kuo A."/>
            <person name="Mondo S."/>
            <person name="Pangilinan J."/>
            <person name="Riley R."/>
            <person name="LaButti K."/>
            <person name="Andreopoulos B."/>
            <person name="Lipzen A."/>
            <person name="Chen C."/>
            <person name="Yanf M."/>
            <person name="Daum C."/>
            <person name="Ng V."/>
            <person name="Clum A."/>
            <person name="Steindorff A."/>
            <person name="Ohm R."/>
            <person name="Martin F."/>
            <person name="Silar P."/>
            <person name="Natvig D."/>
            <person name="Lalanne C."/>
            <person name="Gautier V."/>
            <person name="Ament-velasquez S.L."/>
            <person name="Kruys A."/>
            <person name="Hutchinson M.I."/>
            <person name="Powell A.J."/>
            <person name="Barry K."/>
            <person name="Miller A.N."/>
            <person name="Grigoriev I.V."/>
            <person name="Debuchy R."/>
            <person name="Gladieux P."/>
            <person name="Thoren M.H."/>
            <person name="Johannesson H."/>
        </authorList>
    </citation>
    <scope>NUCLEOTIDE SEQUENCE</scope>
    <source>
        <strain evidence="2">SMH2392-1A</strain>
    </source>
</reference>
<dbReference type="Proteomes" id="UP001172101">
    <property type="component" value="Unassembled WGS sequence"/>
</dbReference>
<proteinExistence type="predicted"/>
<protein>
    <submittedName>
        <fullName evidence="2">Uncharacterized protein</fullName>
    </submittedName>
</protein>
<dbReference type="EMBL" id="JAUIRO010000008">
    <property type="protein sequence ID" value="KAK0703134.1"/>
    <property type="molecule type" value="Genomic_DNA"/>
</dbReference>
<feature type="region of interest" description="Disordered" evidence="1">
    <location>
        <begin position="251"/>
        <end position="274"/>
    </location>
</feature>
<evidence type="ECO:0000313" key="3">
    <source>
        <dbReference type="Proteomes" id="UP001172101"/>
    </source>
</evidence>
<accession>A0AA39ZTB3</accession>
<feature type="compositionally biased region" description="Basic and acidic residues" evidence="1">
    <location>
        <begin position="251"/>
        <end position="262"/>
    </location>
</feature>
<gene>
    <name evidence="2" type="ORF">B0T26DRAFT_791832</name>
</gene>
<comment type="caution">
    <text evidence="2">The sequence shown here is derived from an EMBL/GenBank/DDBJ whole genome shotgun (WGS) entry which is preliminary data.</text>
</comment>